<keyword evidence="2" id="KW-1185">Reference proteome</keyword>
<proteinExistence type="predicted"/>
<protein>
    <recommendedName>
        <fullName evidence="3">DUF659 domain-containing protein</fullName>
    </recommendedName>
</protein>
<evidence type="ECO:0000313" key="2">
    <source>
        <dbReference type="Proteomes" id="UP001162162"/>
    </source>
</evidence>
<organism evidence="1 2">
    <name type="scientific">Aromia moschata</name>
    <dbReference type="NCBI Taxonomy" id="1265417"/>
    <lineage>
        <taxon>Eukaryota</taxon>
        <taxon>Metazoa</taxon>
        <taxon>Ecdysozoa</taxon>
        <taxon>Arthropoda</taxon>
        <taxon>Hexapoda</taxon>
        <taxon>Insecta</taxon>
        <taxon>Pterygota</taxon>
        <taxon>Neoptera</taxon>
        <taxon>Endopterygota</taxon>
        <taxon>Coleoptera</taxon>
        <taxon>Polyphaga</taxon>
        <taxon>Cucujiformia</taxon>
        <taxon>Chrysomeloidea</taxon>
        <taxon>Cerambycidae</taxon>
        <taxon>Cerambycinae</taxon>
        <taxon>Callichromatini</taxon>
        <taxon>Aromia</taxon>
    </lineage>
</organism>
<evidence type="ECO:0008006" key="3">
    <source>
        <dbReference type="Google" id="ProtNLM"/>
    </source>
</evidence>
<name>A0AAV8Z314_9CUCU</name>
<gene>
    <name evidence="1" type="ORF">NQ318_017637</name>
</gene>
<dbReference type="Proteomes" id="UP001162162">
    <property type="component" value="Unassembled WGS sequence"/>
</dbReference>
<accession>A0AAV8Z314</accession>
<sequence length="210" mass="23942">MIVEDTYNYKKWCIPENPVHSSGINTLKWSYPVAQRYVPTYHVYVKRLSLCVDEIICRKKHSVVNVLVRVMDYTKPTSPLLLASKRLQKCSAEAITRVILETLENSQLLTSQVFLFVTDGAATMLSVGRSLKEHGCSFFHVTCKLHALHLVSETIRNCFPEVDALISSTKKVFLKSPKRLRAFHTQCPGVSEPPQPIITRWGTWLEAAFY</sequence>
<dbReference type="EMBL" id="JAPWTK010000021">
    <property type="protein sequence ID" value="KAJ8957739.1"/>
    <property type="molecule type" value="Genomic_DNA"/>
</dbReference>
<reference evidence="1" key="1">
    <citation type="journal article" date="2023" name="Insect Mol. Biol.">
        <title>Genome sequencing provides insights into the evolution of gene families encoding plant cell wall-degrading enzymes in longhorned beetles.</title>
        <authorList>
            <person name="Shin N.R."/>
            <person name="Okamura Y."/>
            <person name="Kirsch R."/>
            <person name="Pauchet Y."/>
        </authorList>
    </citation>
    <scope>NUCLEOTIDE SEQUENCE</scope>
    <source>
        <strain evidence="1">AMC_N1</strain>
    </source>
</reference>
<dbReference type="AlphaFoldDB" id="A0AAV8Z314"/>
<evidence type="ECO:0000313" key="1">
    <source>
        <dbReference type="EMBL" id="KAJ8957739.1"/>
    </source>
</evidence>
<dbReference type="SUPFAM" id="SSF53098">
    <property type="entry name" value="Ribonuclease H-like"/>
    <property type="match status" value="1"/>
</dbReference>
<dbReference type="InterPro" id="IPR012337">
    <property type="entry name" value="RNaseH-like_sf"/>
</dbReference>
<comment type="caution">
    <text evidence="1">The sequence shown here is derived from an EMBL/GenBank/DDBJ whole genome shotgun (WGS) entry which is preliminary data.</text>
</comment>